<name>A0A0J6SVK4_9HYPH</name>
<dbReference type="OrthoDB" id="4870800at2"/>
<gene>
    <name evidence="1" type="ORF">VQ02_10265</name>
</gene>
<evidence type="ECO:0000313" key="2">
    <source>
        <dbReference type="Proteomes" id="UP000035955"/>
    </source>
</evidence>
<accession>A0A0J6SVK4</accession>
<proteinExistence type="predicted"/>
<dbReference type="PATRIC" id="fig|298794.3.peg.6652"/>
<evidence type="ECO:0000313" key="1">
    <source>
        <dbReference type="EMBL" id="KMO39315.1"/>
    </source>
</evidence>
<sequence>MDHDELRRLLLKTTADVKQTAAAVGFSEKTIRKGIRDETIPCVKFGPRKYRVPTSWIATKVGPVAA</sequence>
<keyword evidence="2" id="KW-1185">Reference proteome</keyword>
<dbReference type="AlphaFoldDB" id="A0A0J6SVK4"/>
<protein>
    <recommendedName>
        <fullName evidence="3">Helix-turn-helix domain-containing protein</fullName>
    </recommendedName>
</protein>
<evidence type="ECO:0008006" key="3">
    <source>
        <dbReference type="Google" id="ProtNLM"/>
    </source>
</evidence>
<dbReference type="Proteomes" id="UP000035955">
    <property type="component" value="Unassembled WGS sequence"/>
</dbReference>
<dbReference type="RefSeq" id="WP_048444084.1">
    <property type="nucleotide sequence ID" value="NZ_LABY01000060.1"/>
</dbReference>
<organism evidence="1 2">
    <name type="scientific">Methylobacterium variabile</name>
    <dbReference type="NCBI Taxonomy" id="298794"/>
    <lineage>
        <taxon>Bacteria</taxon>
        <taxon>Pseudomonadati</taxon>
        <taxon>Pseudomonadota</taxon>
        <taxon>Alphaproteobacteria</taxon>
        <taxon>Hyphomicrobiales</taxon>
        <taxon>Methylobacteriaceae</taxon>
        <taxon>Methylobacterium</taxon>
    </lineage>
</organism>
<dbReference type="EMBL" id="LABY01000060">
    <property type="protein sequence ID" value="KMO39315.1"/>
    <property type="molecule type" value="Genomic_DNA"/>
</dbReference>
<reference evidence="1 2" key="1">
    <citation type="submission" date="2015-03" db="EMBL/GenBank/DDBJ databases">
        <title>Genome sequencing of Methylobacterium variabile DSM 16961.</title>
        <authorList>
            <person name="Chaudhry V."/>
            <person name="Patil P.B."/>
        </authorList>
    </citation>
    <scope>NUCLEOTIDE SEQUENCE [LARGE SCALE GENOMIC DNA]</scope>
    <source>
        <strain evidence="1 2">DSM 16961</strain>
    </source>
</reference>
<comment type="caution">
    <text evidence="1">The sequence shown here is derived from an EMBL/GenBank/DDBJ whole genome shotgun (WGS) entry which is preliminary data.</text>
</comment>